<dbReference type="Proteomes" id="UP001163203">
    <property type="component" value="Chromosome"/>
</dbReference>
<name>A0ABY7AYA7_9PSEU</name>
<accession>A0ABY7AYA7</accession>
<dbReference type="RefSeq" id="WP_268754923.1">
    <property type="nucleotide sequence ID" value="NZ_CP113836.1"/>
</dbReference>
<dbReference type="EMBL" id="CP113836">
    <property type="protein sequence ID" value="WAL64700.1"/>
    <property type="molecule type" value="Genomic_DNA"/>
</dbReference>
<reference evidence="1" key="1">
    <citation type="submission" date="2022-11" db="EMBL/GenBank/DDBJ databases">
        <authorList>
            <person name="Mo P."/>
        </authorList>
    </citation>
    <scope>NUCLEOTIDE SEQUENCE</scope>
    <source>
        <strain evidence="1">HUAS 11-8</strain>
    </source>
</reference>
<protein>
    <submittedName>
        <fullName evidence="1">Uncharacterized protein</fullName>
    </submittedName>
</protein>
<organism evidence="1 2">
    <name type="scientific">Amycolatopsis cynarae</name>
    <dbReference type="NCBI Taxonomy" id="2995223"/>
    <lineage>
        <taxon>Bacteria</taxon>
        <taxon>Bacillati</taxon>
        <taxon>Actinomycetota</taxon>
        <taxon>Actinomycetes</taxon>
        <taxon>Pseudonocardiales</taxon>
        <taxon>Pseudonocardiaceae</taxon>
        <taxon>Amycolatopsis</taxon>
    </lineage>
</organism>
<evidence type="ECO:0000313" key="2">
    <source>
        <dbReference type="Proteomes" id="UP001163203"/>
    </source>
</evidence>
<evidence type="ECO:0000313" key="1">
    <source>
        <dbReference type="EMBL" id="WAL64700.1"/>
    </source>
</evidence>
<gene>
    <name evidence="1" type="ORF">ORV05_27620</name>
</gene>
<keyword evidence="2" id="KW-1185">Reference proteome</keyword>
<sequence>MHQRITLAENNFTGLAQVVAAGQAFTLIGLGGGGEQRVEG</sequence>
<proteinExistence type="predicted"/>